<dbReference type="NCBIfam" id="TIGR04183">
    <property type="entry name" value="Por_Secre_tail"/>
    <property type="match status" value="1"/>
</dbReference>
<reference evidence="4" key="1">
    <citation type="journal article" date="2019" name="Int. J. Syst. Evol. Microbiol.">
        <title>The Global Catalogue of Microorganisms (GCM) 10K type strain sequencing project: providing services to taxonomists for standard genome sequencing and annotation.</title>
        <authorList>
            <consortium name="The Broad Institute Genomics Platform"/>
            <consortium name="The Broad Institute Genome Sequencing Center for Infectious Disease"/>
            <person name="Wu L."/>
            <person name="Ma J."/>
        </authorList>
    </citation>
    <scope>NUCLEOTIDE SEQUENCE [LARGE SCALE GENOMIC DNA]</scope>
    <source>
        <strain evidence="4">KCTC 12708</strain>
    </source>
</reference>
<name>A0ABQ3BTD9_9FLAO</name>
<keyword evidence="1" id="KW-0732">Signal</keyword>
<dbReference type="InterPro" id="IPR013783">
    <property type="entry name" value="Ig-like_fold"/>
</dbReference>
<dbReference type="Proteomes" id="UP000615593">
    <property type="component" value="Unassembled WGS sequence"/>
</dbReference>
<keyword evidence="4" id="KW-1185">Reference proteome</keyword>
<dbReference type="InterPro" id="IPR026444">
    <property type="entry name" value="Secre_tail"/>
</dbReference>
<evidence type="ECO:0000256" key="1">
    <source>
        <dbReference type="ARBA" id="ARBA00022729"/>
    </source>
</evidence>
<evidence type="ECO:0000313" key="3">
    <source>
        <dbReference type="EMBL" id="GGZ56912.1"/>
    </source>
</evidence>
<dbReference type="Gene3D" id="2.60.40.10">
    <property type="entry name" value="Immunoglobulins"/>
    <property type="match status" value="1"/>
</dbReference>
<accession>A0ABQ3BTD9</accession>
<protein>
    <recommendedName>
        <fullName evidence="2">Secretion system C-terminal sorting domain-containing protein</fullName>
    </recommendedName>
</protein>
<dbReference type="SUPFAM" id="SSF49373">
    <property type="entry name" value="Invasin/intimin cell-adhesion fragments"/>
    <property type="match status" value="1"/>
</dbReference>
<organism evidence="3 4">
    <name type="scientific">Mesonia mobilis</name>
    <dbReference type="NCBI Taxonomy" id="369791"/>
    <lineage>
        <taxon>Bacteria</taxon>
        <taxon>Pseudomonadati</taxon>
        <taxon>Bacteroidota</taxon>
        <taxon>Flavobacteriia</taxon>
        <taxon>Flavobacteriales</taxon>
        <taxon>Flavobacteriaceae</taxon>
        <taxon>Mesonia</taxon>
    </lineage>
</organism>
<evidence type="ECO:0000313" key="4">
    <source>
        <dbReference type="Proteomes" id="UP000615593"/>
    </source>
</evidence>
<evidence type="ECO:0000259" key="2">
    <source>
        <dbReference type="Pfam" id="PF18962"/>
    </source>
</evidence>
<comment type="caution">
    <text evidence="3">The sequence shown here is derived from an EMBL/GenBank/DDBJ whole genome shotgun (WGS) entry which is preliminary data.</text>
</comment>
<feature type="domain" description="Secretion system C-terminal sorting" evidence="2">
    <location>
        <begin position="974"/>
        <end position="1046"/>
    </location>
</feature>
<gene>
    <name evidence="3" type="ORF">GCM10008088_18160</name>
</gene>
<dbReference type="RefSeq" id="WP_027885633.1">
    <property type="nucleotide sequence ID" value="NZ_BMWY01000004.1"/>
</dbReference>
<proteinExistence type="predicted"/>
<sequence length="1048" mass="113450">MKNKYAIYKWQIITVLIFAIFSVETYAQQVTGIYTDYLGYWHSTNSNQNPIKPENSHNVIGFTHNGTTYSTGVNDVILTNHSVLYYPQEFRALPVLNLPTSGGGSYYIGFGQLYDGINNGADTSSTTPFNANPTGSELASYLTTGPHGLDLGTYLTNIPSGTNNRFELSNAGLDLANIGDGIPDIFVSQIAQPGGADQLKFVNSSGATVGNSVSLSLSTAPSLGTWRTDLYLFNSQPSSQINVTKSMRFAAIELSQFGIDASNIADAVALIYIPGGSADPAFIAYNEPSIPVASRIDITAQPTTSNCDGTMPSSFTIQITDDAGFSVAQAGFVVTASIKTGPGDLFGTITQTTDASGQATFNDLVFEVGGDHTIAFNSSSLEEVVSSTIADATGCGDATWTGNVDTDWNDVGNWSNAEVPNANFNVTIPTGLTNYPVLDINTGADNLIMGDGATIDLNGYLFTIQGTITAGTGASIDGSTPDSELNFSGQTAQTIPNGFISGDVANLTIENPNGVSANTPITITEILNVISGELTTNGNITLTCDFSGNTAQIDEVTGSINGTITTEQCFPARRAFRFVTSSVTTTTSIRENWQEDASSYTDNPHPGYGTHITGVWQNADGYHGFDYTPSGNTSMYELDNINQSWYNIDNTDATTLLAGKPYRLMIRGDRSIDVTDNDTDSTDTRLRAIGEINAGPISYSSGFSDVEDYFNFFGNPYHAIVDMSQVLANVSTSNVNTLYYYIWDPTAGTRGSYSTIDVLTNTGTNGDGNKFIMPMQAGFFLTADEGTTPTLSFIEANKNVNQTATSVFRPANSGNESFLQLHIYQENLFNDGEQSSDGLKIKFQEYGDDAFTYKDAPKMFNLDENIARNIDGEITSIEVRSYPEISEVLPLYISTYRTTNYIFEAQLEGLEEYDVYLKDNYLNQSTLLTNGSTYSFQVNFNQAGDATLNSDRFELMMSANNLSVDEDLAQAFQLFPNPTSSILNIKWNSTETIASILIYDNLGRTVKEIEATENFNHQINVSELNTGLYVIQINTINGKTFTQKIVKE</sequence>
<dbReference type="EMBL" id="BMWY01000004">
    <property type="protein sequence ID" value="GGZ56912.1"/>
    <property type="molecule type" value="Genomic_DNA"/>
</dbReference>
<dbReference type="GeneID" id="94369480"/>
<dbReference type="Pfam" id="PF18962">
    <property type="entry name" value="Por_Secre_tail"/>
    <property type="match status" value="1"/>
</dbReference>
<dbReference type="InterPro" id="IPR008964">
    <property type="entry name" value="Invasin/intimin_cell_adhesion"/>
</dbReference>